<proteinExistence type="predicted"/>
<evidence type="ECO:0000313" key="2">
    <source>
        <dbReference type="Proteomes" id="UP000241131"/>
    </source>
</evidence>
<dbReference type="Proteomes" id="UP000241131">
    <property type="component" value="Segment"/>
</dbReference>
<reference evidence="2" key="1">
    <citation type="submission" date="2017-11" db="EMBL/GenBank/DDBJ databases">
        <authorList>
            <person name="Han C.G."/>
        </authorList>
    </citation>
    <scope>NUCLEOTIDE SEQUENCE [LARGE SCALE GENOMIC DNA]</scope>
</reference>
<protein>
    <submittedName>
        <fullName evidence="1">Uncharacterized protein</fullName>
    </submittedName>
</protein>
<gene>
    <name evidence="1" type="ORF">SEA_ATTOOMI_29</name>
</gene>
<organism evidence="1 2">
    <name type="scientific">Streptomyces phage Attoomi</name>
    <dbReference type="NCBI Taxonomy" id="2059881"/>
    <lineage>
        <taxon>Viruses</taxon>
        <taxon>Duplodnaviria</taxon>
        <taxon>Heunggongvirae</taxon>
        <taxon>Uroviricota</taxon>
        <taxon>Caudoviricetes</taxon>
        <taxon>Attoomivirus</taxon>
        <taxon>Attoomivirus attoomi</taxon>
    </lineage>
</organism>
<accession>A0A2H5BLK0</accession>
<evidence type="ECO:0000313" key="1">
    <source>
        <dbReference type="EMBL" id="AUG87161.1"/>
    </source>
</evidence>
<dbReference type="EMBL" id="MG593801">
    <property type="protein sequence ID" value="AUG87161.1"/>
    <property type="molecule type" value="Genomic_DNA"/>
</dbReference>
<sequence length="64" mass="6971">MSEHTDHAVIDSQAAPALGEIRAMKAGGVVYLRPSAKERADWPRYIDALASAMAHGVSVRWVRP</sequence>
<name>A0A2H5BLK0_9CAUD</name>
<keyword evidence="2" id="KW-1185">Reference proteome</keyword>